<accession>M2ABX9</accession>
<dbReference type="Proteomes" id="UP000011529">
    <property type="component" value="Unassembled WGS sequence"/>
</dbReference>
<dbReference type="EMBL" id="ANMO01000216">
    <property type="protein sequence ID" value="EMB14300.1"/>
    <property type="molecule type" value="Genomic_DNA"/>
</dbReference>
<protein>
    <submittedName>
        <fullName evidence="1">Uncharacterized protein</fullName>
    </submittedName>
</protein>
<gene>
    <name evidence="1" type="ORF">RE6C_04722</name>
</gene>
<sequence>MEVFFAWSRSIAFGDLDVRYTPLGRYRRVHRIISDDAGDRLDRQLGAYRANRFNRRPIVTDVPIMRIGRSKRSLGATGTENLMKILQAGVGLD</sequence>
<dbReference type="AlphaFoldDB" id="M2ABX9"/>
<reference evidence="1" key="2">
    <citation type="journal article" date="2013" name="Mar. Genomics">
        <title>Expression of sulfatases in Rhodopirellula baltica and the diversity of sulfatases in the genus Rhodopirellula.</title>
        <authorList>
            <person name="Wegner C.E."/>
            <person name="Richter-Heitmann T."/>
            <person name="Klindworth A."/>
            <person name="Klockow C."/>
            <person name="Richter M."/>
            <person name="Achstetter T."/>
            <person name="Glockner F.O."/>
            <person name="Harder J."/>
        </authorList>
    </citation>
    <scope>NUCLEOTIDE SEQUENCE [LARGE SCALE GENOMIC DNA]</scope>
    <source>
        <strain evidence="1">6C</strain>
    </source>
</reference>
<evidence type="ECO:0000313" key="2">
    <source>
        <dbReference type="Proteomes" id="UP000011529"/>
    </source>
</evidence>
<comment type="caution">
    <text evidence="1">The sequence shown here is derived from an EMBL/GenBank/DDBJ whole genome shotgun (WGS) entry which is preliminary data.</text>
</comment>
<evidence type="ECO:0000313" key="1">
    <source>
        <dbReference type="EMBL" id="EMB14300.1"/>
    </source>
</evidence>
<organism evidence="1 2">
    <name type="scientific">Rhodopirellula europaea 6C</name>
    <dbReference type="NCBI Taxonomy" id="1263867"/>
    <lineage>
        <taxon>Bacteria</taxon>
        <taxon>Pseudomonadati</taxon>
        <taxon>Planctomycetota</taxon>
        <taxon>Planctomycetia</taxon>
        <taxon>Pirellulales</taxon>
        <taxon>Pirellulaceae</taxon>
        <taxon>Rhodopirellula</taxon>
    </lineage>
</organism>
<reference evidence="1" key="1">
    <citation type="submission" date="2012-11" db="EMBL/GenBank/DDBJ databases">
        <title>Permanent draft genomes of Rhodopirellula europaea strain SH398 and 6C.</title>
        <authorList>
            <person name="Richter M."/>
            <person name="Richter-Heitmann T."/>
            <person name="Frank C."/>
            <person name="Harder J."/>
            <person name="Glockner F.O."/>
        </authorList>
    </citation>
    <scope>NUCLEOTIDE SEQUENCE</scope>
    <source>
        <strain evidence="1">6C</strain>
    </source>
</reference>
<proteinExistence type="predicted"/>
<keyword evidence="2" id="KW-1185">Reference proteome</keyword>
<name>M2ABX9_9BACT</name>